<feature type="region of interest" description="Disordered" evidence="1">
    <location>
        <begin position="92"/>
        <end position="261"/>
    </location>
</feature>
<accession>A0A2P8DN41</accession>
<dbReference type="EMBL" id="PYGA01000005">
    <property type="protein sequence ID" value="PSK98610.1"/>
    <property type="molecule type" value="Genomic_DNA"/>
</dbReference>
<evidence type="ECO:0000256" key="1">
    <source>
        <dbReference type="SAM" id="MobiDB-lite"/>
    </source>
</evidence>
<proteinExistence type="predicted"/>
<feature type="region of interest" description="Disordered" evidence="1">
    <location>
        <begin position="1"/>
        <end position="53"/>
    </location>
</feature>
<dbReference type="Proteomes" id="UP000240542">
    <property type="component" value="Unassembled WGS sequence"/>
</dbReference>
<organism evidence="2 3">
    <name type="scientific">Murinocardiopsis flavida</name>
    <dbReference type="NCBI Taxonomy" id="645275"/>
    <lineage>
        <taxon>Bacteria</taxon>
        <taxon>Bacillati</taxon>
        <taxon>Actinomycetota</taxon>
        <taxon>Actinomycetes</taxon>
        <taxon>Streptosporangiales</taxon>
        <taxon>Nocardiopsidaceae</taxon>
        <taxon>Murinocardiopsis</taxon>
    </lineage>
</organism>
<sequence>MGGAEARPGAQRLGEAGEGRRGRGVAEDDGVADGDGAGRRGQSEDEGAGVDVAGGVVAARELADGGQHADLRGELRAERPVVAGRPLGVDLGEEAQQQGLRTAPRAFGRVPGAGVGTVREQAGAGVEPVARGAGPPRDGVRGGAGAGDPVVLAQRGDGDHAVDRPGPPGVGGEERGAVPRSGVERGVEGRAQRLGVLVEPGGLARCGGGPARGGDDPPAQPRRPPGVEHAVGGPGVRGERRASGRRLQPPQRPAGLAQRPVAVRRIEHGDVGPAQPVQRVREEVPLGKEGLHVVACARAQGTVQELQPGEGDGRCFGGGAVERRRCRRPPRGDPHGPRCGDSGGDEDQGDDAASGRGTAGAGGRGHRRLLGGGGRCGERE</sequence>
<evidence type="ECO:0000313" key="3">
    <source>
        <dbReference type="Proteomes" id="UP000240542"/>
    </source>
</evidence>
<evidence type="ECO:0000313" key="2">
    <source>
        <dbReference type="EMBL" id="PSK98610.1"/>
    </source>
</evidence>
<feature type="compositionally biased region" description="Gly residues" evidence="1">
    <location>
        <begin position="370"/>
        <end position="380"/>
    </location>
</feature>
<dbReference type="AlphaFoldDB" id="A0A2P8DN41"/>
<gene>
    <name evidence="2" type="ORF">CLV63_105284</name>
</gene>
<protein>
    <submittedName>
        <fullName evidence="2">Uncharacterized protein</fullName>
    </submittedName>
</protein>
<feature type="compositionally biased region" description="Basic and acidic residues" evidence="1">
    <location>
        <begin position="172"/>
        <end position="191"/>
    </location>
</feature>
<name>A0A2P8DN41_9ACTN</name>
<feature type="region of interest" description="Disordered" evidence="1">
    <location>
        <begin position="306"/>
        <end position="380"/>
    </location>
</feature>
<reference evidence="2 3" key="1">
    <citation type="submission" date="2018-03" db="EMBL/GenBank/DDBJ databases">
        <title>Genomic Encyclopedia of Archaeal and Bacterial Type Strains, Phase II (KMG-II): from individual species to whole genera.</title>
        <authorList>
            <person name="Goeker M."/>
        </authorList>
    </citation>
    <scope>NUCLEOTIDE SEQUENCE [LARGE SCALE GENOMIC DNA]</scope>
    <source>
        <strain evidence="2 3">DSM 45312</strain>
    </source>
</reference>
<comment type="caution">
    <text evidence="2">The sequence shown here is derived from an EMBL/GenBank/DDBJ whole genome shotgun (WGS) entry which is preliminary data.</text>
</comment>
<feature type="compositionally biased region" description="Basic and acidic residues" evidence="1">
    <location>
        <begin position="15"/>
        <end position="26"/>
    </location>
</feature>
<keyword evidence="3" id="KW-1185">Reference proteome</keyword>